<sequence length="299" mass="35405">MYILCYLVLLDDACRHGWLHFRDRCYMFATEKETWTNAEFRCRVFGGHLAEIEDAETNKFLKDTAQMRNSNDHKHHYFIGLTDEAALDEWEWVESATKPNFTDWGNNQPDHIGNDEHCVLFYARDHYRWHDADCDDHNYFICEEEEVNSGGILLDEGCRHGWVHFRDRCYMFATEEENWTNAEFRCRVFGGHLAEIQDAETNKFLQDNARLRHANDNDYNYFIGLTDEAALDEWEWVQSATKANFTNWGDNQPDHQGNDEHCVFLYAKDHYRWHDVDCDDHDLFICEEEDMNAGGNIIG</sequence>
<dbReference type="InterPro" id="IPR001304">
    <property type="entry name" value="C-type_lectin-like"/>
</dbReference>
<dbReference type="InterPro" id="IPR050111">
    <property type="entry name" value="C-type_lectin/snaclec_domain"/>
</dbReference>
<dbReference type="CDD" id="cd00037">
    <property type="entry name" value="CLECT"/>
    <property type="match status" value="2"/>
</dbReference>
<gene>
    <name evidence="3" type="ORF">MCOR_34354</name>
</gene>
<feature type="domain" description="C-type lectin" evidence="2">
    <location>
        <begin position="21"/>
        <end position="143"/>
    </location>
</feature>
<dbReference type="PROSITE" id="PS00615">
    <property type="entry name" value="C_TYPE_LECTIN_1"/>
    <property type="match status" value="1"/>
</dbReference>
<feature type="domain" description="C-type lectin" evidence="2">
    <location>
        <begin position="165"/>
        <end position="287"/>
    </location>
</feature>
<evidence type="ECO:0000313" key="3">
    <source>
        <dbReference type="EMBL" id="CAC5400140.1"/>
    </source>
</evidence>
<reference evidence="3 4" key="1">
    <citation type="submission" date="2020-06" db="EMBL/GenBank/DDBJ databases">
        <authorList>
            <person name="Li R."/>
            <person name="Bekaert M."/>
        </authorList>
    </citation>
    <scope>NUCLEOTIDE SEQUENCE [LARGE SCALE GENOMIC DNA]</scope>
    <source>
        <strain evidence="4">wild</strain>
    </source>
</reference>
<dbReference type="PANTHER" id="PTHR22803">
    <property type="entry name" value="MANNOSE, PHOSPHOLIPASE, LECTIN RECEPTOR RELATED"/>
    <property type="match status" value="1"/>
</dbReference>
<evidence type="ECO:0000256" key="1">
    <source>
        <dbReference type="ARBA" id="ARBA00023157"/>
    </source>
</evidence>
<evidence type="ECO:0000313" key="4">
    <source>
        <dbReference type="Proteomes" id="UP000507470"/>
    </source>
</evidence>
<evidence type="ECO:0000259" key="2">
    <source>
        <dbReference type="PROSITE" id="PS50041"/>
    </source>
</evidence>
<protein>
    <submittedName>
        <fullName evidence="3">MRC</fullName>
    </submittedName>
</protein>
<proteinExistence type="predicted"/>
<dbReference type="Pfam" id="PF00059">
    <property type="entry name" value="Lectin_C"/>
    <property type="match status" value="2"/>
</dbReference>
<dbReference type="InterPro" id="IPR016186">
    <property type="entry name" value="C-type_lectin-like/link_sf"/>
</dbReference>
<dbReference type="EMBL" id="CACVKT020006174">
    <property type="protein sequence ID" value="CAC5400140.1"/>
    <property type="molecule type" value="Genomic_DNA"/>
</dbReference>
<accession>A0A6J8CZ15</accession>
<dbReference type="SMART" id="SM00034">
    <property type="entry name" value="CLECT"/>
    <property type="match status" value="2"/>
</dbReference>
<name>A0A6J8CZ15_MYTCO</name>
<dbReference type="SUPFAM" id="SSF56436">
    <property type="entry name" value="C-type lectin-like"/>
    <property type="match status" value="2"/>
</dbReference>
<dbReference type="InterPro" id="IPR018378">
    <property type="entry name" value="C-type_lectin_CS"/>
</dbReference>
<organism evidence="3 4">
    <name type="scientific">Mytilus coruscus</name>
    <name type="common">Sea mussel</name>
    <dbReference type="NCBI Taxonomy" id="42192"/>
    <lineage>
        <taxon>Eukaryota</taxon>
        <taxon>Metazoa</taxon>
        <taxon>Spiralia</taxon>
        <taxon>Lophotrochozoa</taxon>
        <taxon>Mollusca</taxon>
        <taxon>Bivalvia</taxon>
        <taxon>Autobranchia</taxon>
        <taxon>Pteriomorphia</taxon>
        <taxon>Mytilida</taxon>
        <taxon>Mytiloidea</taxon>
        <taxon>Mytilidae</taxon>
        <taxon>Mytilinae</taxon>
        <taxon>Mytilus</taxon>
    </lineage>
</organism>
<keyword evidence="4" id="KW-1185">Reference proteome</keyword>
<keyword evidence="1" id="KW-1015">Disulfide bond</keyword>
<dbReference type="PROSITE" id="PS50041">
    <property type="entry name" value="C_TYPE_LECTIN_2"/>
    <property type="match status" value="2"/>
</dbReference>
<dbReference type="OrthoDB" id="6041229at2759"/>
<dbReference type="AlphaFoldDB" id="A0A6J8CZ15"/>
<dbReference type="InterPro" id="IPR016187">
    <property type="entry name" value="CTDL_fold"/>
</dbReference>
<dbReference type="Gene3D" id="3.10.100.10">
    <property type="entry name" value="Mannose-Binding Protein A, subunit A"/>
    <property type="match status" value="2"/>
</dbReference>
<dbReference type="Proteomes" id="UP000507470">
    <property type="component" value="Unassembled WGS sequence"/>
</dbReference>